<dbReference type="InterPro" id="IPR045351">
    <property type="entry name" value="DUF6531"/>
</dbReference>
<evidence type="ECO:0000256" key="1">
    <source>
        <dbReference type="SAM" id="MobiDB-lite"/>
    </source>
</evidence>
<evidence type="ECO:0000313" key="4">
    <source>
        <dbReference type="Proteomes" id="UP000248544"/>
    </source>
</evidence>
<protein>
    <recommendedName>
        <fullName evidence="2">DUF6531 domain-containing protein</fullName>
    </recommendedName>
</protein>
<comment type="caution">
    <text evidence="3">The sequence shown here is derived from an EMBL/GenBank/DDBJ whole genome shotgun (WGS) entry which is preliminary data.</text>
</comment>
<feature type="compositionally biased region" description="Basic and acidic residues" evidence="1">
    <location>
        <begin position="39"/>
        <end position="49"/>
    </location>
</feature>
<keyword evidence="4" id="KW-1185">Reference proteome</keyword>
<dbReference type="Pfam" id="PF20148">
    <property type="entry name" value="DUF6531"/>
    <property type="match status" value="1"/>
</dbReference>
<evidence type="ECO:0000259" key="2">
    <source>
        <dbReference type="Pfam" id="PF20148"/>
    </source>
</evidence>
<name>A0A2W2G6B4_9ACTN</name>
<sequence length="446" mass="46662">MLLAPLIVPADAAVARAAPPVPQVRQAGAPAARAMPPEVRPDTAVDPAERPPVVPPGTKAGGEPVKLAERKFTALAERAAAATAKAAATATAQLKGHPATTGPPAAKAEDGFTGLLLRPGFVLGDTSLVLYFGSGQVDPAWTGARMRLYESGSQTEQASTLVSREDLTATALSCGGAGEFCRSFGSADGWTLTTGKEYFVTAAAVYDDGREVISPPSDISVPRQTIDPPPIPGEQAMGCGCGNALALTSAGQASRGLGVNTGTGAYVRTETDFAMASFGPQFATSRTYSSMNRGASLYGLGWAWSYDMRITEGEGGVAVVRAEDGAQARYTPLADGKHKRPAGVRSNLRRSGDGWTLTTPRQVRYGFDAAGRLTSVRNARDVGVTLAYAGLGVIITDASGRKVEVRIEGGLIREIRLPDGRNVNYFYTGNLLTSMLDARGFTWKYT</sequence>
<organism evidence="3 4">
    <name type="scientific">Spongiactinospora gelatinilytica</name>
    <dbReference type="NCBI Taxonomy" id="2666298"/>
    <lineage>
        <taxon>Bacteria</taxon>
        <taxon>Bacillati</taxon>
        <taxon>Actinomycetota</taxon>
        <taxon>Actinomycetes</taxon>
        <taxon>Streptosporangiales</taxon>
        <taxon>Streptosporangiaceae</taxon>
        <taxon>Spongiactinospora</taxon>
    </lineage>
</organism>
<dbReference type="RefSeq" id="WP_111171057.1">
    <property type="nucleotide sequence ID" value="NZ_POUA01000367.1"/>
</dbReference>
<proteinExistence type="predicted"/>
<evidence type="ECO:0000313" key="3">
    <source>
        <dbReference type="EMBL" id="PZG29757.1"/>
    </source>
</evidence>
<feature type="region of interest" description="Disordered" evidence="1">
    <location>
        <begin position="18"/>
        <end position="63"/>
    </location>
</feature>
<gene>
    <name evidence="3" type="ORF">C1I98_31715</name>
</gene>
<dbReference type="Proteomes" id="UP000248544">
    <property type="component" value="Unassembled WGS sequence"/>
</dbReference>
<reference evidence="3 4" key="1">
    <citation type="submission" date="2018-01" db="EMBL/GenBank/DDBJ databases">
        <title>Draft genome sequence of Sphaerisporangium sp. 7K107.</title>
        <authorList>
            <person name="Sahin N."/>
            <person name="Saygin H."/>
            <person name="Ay H."/>
        </authorList>
    </citation>
    <scope>NUCLEOTIDE SEQUENCE [LARGE SCALE GENOMIC DNA]</scope>
    <source>
        <strain evidence="3 4">7K107</strain>
    </source>
</reference>
<dbReference type="AlphaFoldDB" id="A0A2W2G6B4"/>
<feature type="compositionally biased region" description="Low complexity" evidence="1">
    <location>
        <begin position="18"/>
        <end position="37"/>
    </location>
</feature>
<feature type="domain" description="DUF6531" evidence="2">
    <location>
        <begin position="259"/>
        <end position="330"/>
    </location>
</feature>
<dbReference type="EMBL" id="POUA01000367">
    <property type="protein sequence ID" value="PZG29757.1"/>
    <property type="molecule type" value="Genomic_DNA"/>
</dbReference>
<accession>A0A2W2G6B4</accession>